<name>A0A1C7LPP0_GRIFR</name>
<reference evidence="1 2" key="1">
    <citation type="submission" date="2016-03" db="EMBL/GenBank/DDBJ databases">
        <title>Whole genome sequencing of Grifola frondosa 9006-11.</title>
        <authorList>
            <person name="Min B."/>
            <person name="Park H."/>
            <person name="Kim J.-G."/>
            <person name="Cho H."/>
            <person name="Oh Y.-L."/>
            <person name="Kong W.-S."/>
            <person name="Choi I.-G."/>
        </authorList>
    </citation>
    <scope>NUCLEOTIDE SEQUENCE [LARGE SCALE GENOMIC DNA]</scope>
    <source>
        <strain evidence="1 2">9006-11</strain>
    </source>
</reference>
<gene>
    <name evidence="1" type="ORF">A0H81_14205</name>
</gene>
<sequence>MGGVCYWTFSHAHSHLVAVSREPVFTTLLYVAHGVSGHSRGSEIRGEGSHPMAERMAPAVGEVHATGSPHPFVLNAISTITVHGISHTERDFMMHCTRAELLFML</sequence>
<organism evidence="1 2">
    <name type="scientific">Grifola frondosa</name>
    <name type="common">Maitake</name>
    <name type="synonym">Polyporus frondosus</name>
    <dbReference type="NCBI Taxonomy" id="5627"/>
    <lineage>
        <taxon>Eukaryota</taxon>
        <taxon>Fungi</taxon>
        <taxon>Dikarya</taxon>
        <taxon>Basidiomycota</taxon>
        <taxon>Agaricomycotina</taxon>
        <taxon>Agaricomycetes</taxon>
        <taxon>Polyporales</taxon>
        <taxon>Grifolaceae</taxon>
        <taxon>Grifola</taxon>
    </lineage>
</organism>
<keyword evidence="2" id="KW-1185">Reference proteome</keyword>
<dbReference type="Proteomes" id="UP000092993">
    <property type="component" value="Unassembled WGS sequence"/>
</dbReference>
<dbReference type="AlphaFoldDB" id="A0A1C7LPP0"/>
<accession>A0A1C7LPP0</accession>
<evidence type="ECO:0000313" key="2">
    <source>
        <dbReference type="Proteomes" id="UP000092993"/>
    </source>
</evidence>
<proteinExistence type="predicted"/>
<evidence type="ECO:0000313" key="1">
    <source>
        <dbReference type="EMBL" id="OBZ65967.1"/>
    </source>
</evidence>
<protein>
    <submittedName>
        <fullName evidence="1">Uncharacterized protein</fullName>
    </submittedName>
</protein>
<comment type="caution">
    <text evidence="1">The sequence shown here is derived from an EMBL/GenBank/DDBJ whole genome shotgun (WGS) entry which is preliminary data.</text>
</comment>
<dbReference type="EMBL" id="LUGG01000038">
    <property type="protein sequence ID" value="OBZ65967.1"/>
    <property type="molecule type" value="Genomic_DNA"/>
</dbReference>